<dbReference type="PANTHER" id="PTHR10937">
    <property type="entry name" value="GLUCOSAMINE--FRUCTOSE-6-PHOSPHATE AMINOTRANSFERASE, ISOMERIZING"/>
    <property type="match status" value="1"/>
</dbReference>
<reference evidence="11 12" key="1">
    <citation type="submission" date="2023-07" db="EMBL/GenBank/DDBJ databases">
        <title>Sorghum-associated microbial communities from plants grown in Nebraska, USA.</title>
        <authorList>
            <person name="Schachtman D."/>
        </authorList>
    </citation>
    <scope>NUCLEOTIDE SEQUENCE [LARGE SCALE GENOMIC DNA]</scope>
    <source>
        <strain evidence="11 12">DS1607</strain>
    </source>
</reference>
<dbReference type="Gene3D" id="3.40.50.10490">
    <property type="entry name" value="Glucose-6-phosphate isomerase like protein, domain 1"/>
    <property type="match status" value="2"/>
</dbReference>
<feature type="domain" description="Glutamine amidotransferase type-2" evidence="9">
    <location>
        <begin position="2"/>
        <end position="228"/>
    </location>
</feature>
<evidence type="ECO:0000256" key="8">
    <source>
        <dbReference type="HAMAP-Rule" id="MF_00164"/>
    </source>
</evidence>
<keyword evidence="8" id="KW-0963">Cytoplasm</keyword>
<dbReference type="InterPro" id="IPR046348">
    <property type="entry name" value="SIS_dom_sf"/>
</dbReference>
<feature type="active site" description="Nucleophile; for GATase activity" evidence="8">
    <location>
        <position position="2"/>
    </location>
</feature>
<dbReference type="EC" id="2.6.1.16" evidence="2 8"/>
<accession>A0ABT9S4V8</accession>
<organism evidence="11 12">
    <name type="scientific">Variovorax ginsengisoli</name>
    <dbReference type="NCBI Taxonomy" id="363844"/>
    <lineage>
        <taxon>Bacteria</taxon>
        <taxon>Pseudomonadati</taxon>
        <taxon>Pseudomonadota</taxon>
        <taxon>Betaproteobacteria</taxon>
        <taxon>Burkholderiales</taxon>
        <taxon>Comamonadaceae</taxon>
        <taxon>Variovorax</taxon>
    </lineage>
</organism>
<dbReference type="SUPFAM" id="SSF56235">
    <property type="entry name" value="N-terminal nucleophile aminohydrolases (Ntn hydrolases)"/>
    <property type="match status" value="1"/>
</dbReference>
<feature type="domain" description="SIS" evidence="10">
    <location>
        <begin position="305"/>
        <end position="445"/>
    </location>
</feature>
<name>A0ABT9S4V8_9BURK</name>
<evidence type="ECO:0000256" key="6">
    <source>
        <dbReference type="ARBA" id="ARBA00022737"/>
    </source>
</evidence>
<dbReference type="PROSITE" id="PS51464">
    <property type="entry name" value="SIS"/>
    <property type="match status" value="2"/>
</dbReference>
<dbReference type="Pfam" id="PF01380">
    <property type="entry name" value="SIS"/>
    <property type="match status" value="2"/>
</dbReference>
<keyword evidence="12" id="KW-1185">Reference proteome</keyword>
<dbReference type="PROSITE" id="PS51278">
    <property type="entry name" value="GATASE_TYPE_2"/>
    <property type="match status" value="1"/>
</dbReference>
<evidence type="ECO:0000256" key="7">
    <source>
        <dbReference type="ARBA" id="ARBA00022962"/>
    </source>
</evidence>
<evidence type="ECO:0000313" key="12">
    <source>
        <dbReference type="Proteomes" id="UP001226867"/>
    </source>
</evidence>
<dbReference type="CDD" id="cd00714">
    <property type="entry name" value="GFAT"/>
    <property type="match status" value="1"/>
</dbReference>
<keyword evidence="5 8" id="KW-0808">Transferase</keyword>
<dbReference type="EMBL" id="JAUSRO010000002">
    <property type="protein sequence ID" value="MDP9898402.1"/>
    <property type="molecule type" value="Genomic_DNA"/>
</dbReference>
<protein>
    <recommendedName>
        <fullName evidence="3 8">Glutamine--fructose-6-phosphate aminotransferase [isomerizing]</fullName>
        <ecNumber evidence="2 8">2.6.1.16</ecNumber>
    </recommendedName>
    <alternativeName>
        <fullName evidence="8">D-fructose-6-phosphate amidotransferase</fullName>
    </alternativeName>
    <alternativeName>
        <fullName evidence="8">GFAT</fullName>
    </alternativeName>
    <alternativeName>
        <fullName evidence="8">Glucosamine-6-phosphate synthase</fullName>
    </alternativeName>
    <alternativeName>
        <fullName evidence="8">Hexosephosphate aminotransferase</fullName>
    </alternativeName>
    <alternativeName>
        <fullName evidence="8">L-glutamine--D-fructose-6-phosphate amidotransferase</fullName>
    </alternativeName>
</protein>
<dbReference type="PANTHER" id="PTHR10937:SF0">
    <property type="entry name" value="GLUTAMINE--FRUCTOSE-6-PHOSPHATE TRANSAMINASE (ISOMERIZING)"/>
    <property type="match status" value="1"/>
</dbReference>
<dbReference type="InterPro" id="IPR005855">
    <property type="entry name" value="GFAT"/>
</dbReference>
<sequence>MCGIVGAASHRNIVPVLVQGLQRLEYRGYDSCGVAVHAGGLTRARTTSRVADLLTQVADDHLEGLTGIAHTRWATHGAPVVHNAHPHFSHGPGEGADSARPARIALVHNGIIENHEALRAALQAKGYVFASQTDTEVISHLVDSLYDGDLFDAVKAAVLQLHGAYAIAVICRDEPQRVIGARAGSPLILGVGKDGSENFLASDAMALAGVTDQIVYLEEGDVVDLQPGKYWIVDGAHKPLSAAQRPVRTVLAHSGAAELGPYRHYMQKEIFEQPRAIADTLEGVEGIVPELFDGVGQNGATGASAHRVFKDIDQVLILACGTSYYSGCTAKYWLESIARIPTQVEIASEYRYRDSVPDPRTLVVTITQSGETADTLAALKHARSLGMEQTLTICNVATSAMVRECKLAYITRAGVEIGVASTKAFTTQLAGLFLLTLALAQAKGRLSDEAEAGYLKAMRHLPVALQSVLALEPQVISWAEDFARKENALFLGRGLHYPIALEGALKLKEVTYIHAEAYAAGELKHGPLALVTSEMPVVAVAPNDALLEKLKSNLQEVRARGGVLYVLADADTRLENSEGIHVIRMPEHYGALSPLLHVVPLQLLAYHTACARGTDVDKPRNLAKSVTVE</sequence>
<evidence type="ECO:0000256" key="2">
    <source>
        <dbReference type="ARBA" id="ARBA00012916"/>
    </source>
</evidence>
<dbReference type="InterPro" id="IPR029055">
    <property type="entry name" value="Ntn_hydrolases_N"/>
</dbReference>
<evidence type="ECO:0000259" key="10">
    <source>
        <dbReference type="PROSITE" id="PS51464"/>
    </source>
</evidence>
<dbReference type="NCBIfam" id="TIGR01135">
    <property type="entry name" value="glmS"/>
    <property type="match status" value="1"/>
</dbReference>
<evidence type="ECO:0000256" key="4">
    <source>
        <dbReference type="ARBA" id="ARBA00022576"/>
    </source>
</evidence>
<dbReference type="InterPro" id="IPR035490">
    <property type="entry name" value="GlmS/FrlB_SIS"/>
</dbReference>
<comment type="function">
    <text evidence="8">Catalyzes the first step in hexosamine metabolism, converting fructose-6P into glucosamine-6P using glutamine as a nitrogen source.</text>
</comment>
<evidence type="ECO:0000256" key="3">
    <source>
        <dbReference type="ARBA" id="ARBA00016090"/>
    </source>
</evidence>
<keyword evidence="4 8" id="KW-0032">Aminotransferase</keyword>
<dbReference type="CDD" id="cd05009">
    <property type="entry name" value="SIS_GlmS_GlmD_2"/>
    <property type="match status" value="1"/>
</dbReference>
<dbReference type="CDD" id="cd05008">
    <property type="entry name" value="SIS_GlmS_GlmD_1"/>
    <property type="match status" value="1"/>
</dbReference>
<dbReference type="Pfam" id="PF13522">
    <property type="entry name" value="GATase_6"/>
    <property type="match status" value="1"/>
</dbReference>
<dbReference type="InterPro" id="IPR035466">
    <property type="entry name" value="GlmS/AgaS_SIS"/>
</dbReference>
<dbReference type="NCBIfam" id="NF001484">
    <property type="entry name" value="PRK00331.1"/>
    <property type="match status" value="1"/>
</dbReference>
<keyword evidence="6" id="KW-0677">Repeat</keyword>
<dbReference type="SUPFAM" id="SSF53697">
    <property type="entry name" value="SIS domain"/>
    <property type="match status" value="1"/>
</dbReference>
<gene>
    <name evidence="8" type="primary">glmS</name>
    <name evidence="11" type="ORF">J2W36_000637</name>
</gene>
<dbReference type="HAMAP" id="MF_00164">
    <property type="entry name" value="GlmS"/>
    <property type="match status" value="1"/>
</dbReference>
<keyword evidence="7" id="KW-0315">Glutamine amidotransferase</keyword>
<comment type="subunit">
    <text evidence="8">Homodimer.</text>
</comment>
<proteinExistence type="inferred from homology"/>
<feature type="initiator methionine" description="Removed" evidence="8">
    <location>
        <position position="1"/>
    </location>
</feature>
<dbReference type="InterPro" id="IPR047084">
    <property type="entry name" value="GFAT_N"/>
</dbReference>
<dbReference type="InterPro" id="IPR001347">
    <property type="entry name" value="SIS_dom"/>
</dbReference>
<comment type="caution">
    <text evidence="11">The sequence shown here is derived from an EMBL/GenBank/DDBJ whole genome shotgun (WGS) entry which is preliminary data.</text>
</comment>
<dbReference type="RefSeq" id="WP_307688218.1">
    <property type="nucleotide sequence ID" value="NZ_JAUSRO010000002.1"/>
</dbReference>
<dbReference type="InterPro" id="IPR017932">
    <property type="entry name" value="GATase_2_dom"/>
</dbReference>
<feature type="domain" description="SIS" evidence="10">
    <location>
        <begin position="478"/>
        <end position="619"/>
    </location>
</feature>
<feature type="active site" description="For Fru-6P isomerization activity" evidence="8">
    <location>
        <position position="624"/>
    </location>
</feature>
<evidence type="ECO:0000259" key="9">
    <source>
        <dbReference type="PROSITE" id="PS51278"/>
    </source>
</evidence>
<comment type="subcellular location">
    <subcellularLocation>
        <location evidence="8">Cytoplasm</location>
    </subcellularLocation>
</comment>
<evidence type="ECO:0000256" key="1">
    <source>
        <dbReference type="ARBA" id="ARBA00001031"/>
    </source>
</evidence>
<evidence type="ECO:0000256" key="5">
    <source>
        <dbReference type="ARBA" id="ARBA00022679"/>
    </source>
</evidence>
<dbReference type="Gene3D" id="3.60.20.10">
    <property type="entry name" value="Glutamine Phosphoribosylpyrophosphate, subunit 1, domain 1"/>
    <property type="match status" value="1"/>
</dbReference>
<evidence type="ECO:0000313" key="11">
    <source>
        <dbReference type="EMBL" id="MDP9898402.1"/>
    </source>
</evidence>
<dbReference type="GO" id="GO:0004360">
    <property type="term" value="F:glutamine-fructose-6-phosphate transaminase (isomerizing) activity"/>
    <property type="evidence" value="ECO:0007669"/>
    <property type="project" value="UniProtKB-EC"/>
</dbReference>
<dbReference type="Proteomes" id="UP001226867">
    <property type="component" value="Unassembled WGS sequence"/>
</dbReference>
<comment type="catalytic activity">
    <reaction evidence="1 8">
        <text>D-fructose 6-phosphate + L-glutamine = D-glucosamine 6-phosphate + L-glutamate</text>
        <dbReference type="Rhea" id="RHEA:13237"/>
        <dbReference type="ChEBI" id="CHEBI:29985"/>
        <dbReference type="ChEBI" id="CHEBI:58359"/>
        <dbReference type="ChEBI" id="CHEBI:58725"/>
        <dbReference type="ChEBI" id="CHEBI:61527"/>
        <dbReference type="EC" id="2.6.1.16"/>
    </reaction>
</comment>